<accession>A0A160TFY6</accession>
<reference evidence="1" key="1">
    <citation type="submission" date="2015-10" db="EMBL/GenBank/DDBJ databases">
        <authorList>
            <person name="Gilbert D.G."/>
        </authorList>
    </citation>
    <scope>NUCLEOTIDE SEQUENCE</scope>
</reference>
<gene>
    <name evidence="1" type="ORF">MGWOODY_Tha2957</name>
</gene>
<organism evidence="1">
    <name type="scientific">hydrothermal vent metagenome</name>
    <dbReference type="NCBI Taxonomy" id="652676"/>
    <lineage>
        <taxon>unclassified sequences</taxon>
        <taxon>metagenomes</taxon>
        <taxon>ecological metagenomes</taxon>
    </lineage>
</organism>
<evidence type="ECO:0008006" key="2">
    <source>
        <dbReference type="Google" id="ProtNLM"/>
    </source>
</evidence>
<protein>
    <recommendedName>
        <fullName evidence="2">SHOCT domain-containing protein</fullName>
    </recommendedName>
</protein>
<proteinExistence type="predicted"/>
<dbReference type="EMBL" id="CZQC01000058">
    <property type="protein sequence ID" value="CUS41909.1"/>
    <property type="molecule type" value="Genomic_DNA"/>
</dbReference>
<name>A0A160TFY6_9ZZZZ</name>
<evidence type="ECO:0000313" key="1">
    <source>
        <dbReference type="EMBL" id="CUS41909.1"/>
    </source>
</evidence>
<sequence>MKPVIALALPLLCGLSLVHAENVVIRDVVSKEHCTLIKSDSCSSIKNDGVEVCEERHRQNALAEGGNTVVIKGTISSETRRPRVDGRYVIIEKTDMAADYYLCDDFVADDVAAEQENSSAPMRAMPVKSAVAPMVELSIEERLTTLEALNKKGLLTEEEYKAKRADILDDL</sequence>
<dbReference type="AlphaFoldDB" id="A0A160TFY6"/>